<evidence type="ECO:0000256" key="8">
    <source>
        <dbReference type="ARBA" id="ARBA00023004"/>
    </source>
</evidence>
<comment type="caution">
    <text evidence="20">The sequence shown here is derived from an EMBL/GenBank/DDBJ whole genome shotgun (WGS) entry which is preliminary data.</text>
</comment>
<keyword evidence="4 14" id="KW-1134">Transmembrane beta strand</keyword>
<sequence>MADDNTLLVEGSGSLGTTTEDTLSYTTGETRAATGLALSPQETPQSVTVLTRQRMDDQQLTSVQSALEATTGITSRTLDSERVDFFSRGFSIDSFQFDGVPTSFVDGASFLDTAFYDRIEVVRGATGLLTGAGNPGASVNLVRKRPSDSFQAQASVSAGSWDNYRGMMDVSTPLTEDGRVRARVVGSYQDRHSWLDRYQQKKQAFYAVIEADLTDNTTLSVGYDAQIIKPTGTTWGGVPRWYSDGSETQWSRSVNSAADWSHWNNTLRTAFASLDQHFDNGWSLKTNLTQQRTHSDAKLFSSLGYPDRSTGEGVIPIALASNATSRQNSLDMQASGPFSLLGRQHEVVMGVMASKRVTDENSSGFVYPSAAMGSLYQWNGDYPEPDFSQANWTRTHTEITQRGVYSALRFSLADPVKLIIGARVSQYKINQSDGSTNFNDEKKGAITPYVGVVYALNPTYSLYTSYTTIFNPQTYRDSDNHVLKPTRGNNREVGIKGRYLDGRLNASLSLFDTHLDNVATVDSGALLPDGSQAYKAVNGTTSKGIEVDVQGELLPGWNLSLGLANYAASESDGSRLNPQLPRTTARLFSTWQLPGRFYPVTVGAGVNWQSSSWLSATSPSGSTRATQKSYALAALMARYSLTPQADVAVNINNLFDQRYTVMNGFYNQVLYGEPRNVTLTVNYRF</sequence>
<proteinExistence type="inferred from homology"/>
<comment type="subcellular location">
    <subcellularLocation>
        <location evidence="1 14">Cell outer membrane</location>
        <topology evidence="1 14">Multi-pass membrane protein</topology>
    </subcellularLocation>
</comment>
<dbReference type="SUPFAM" id="SSF56935">
    <property type="entry name" value="Porins"/>
    <property type="match status" value="1"/>
</dbReference>
<keyword evidence="13 14" id="KW-0998">Cell outer membrane</keyword>
<dbReference type="InterPro" id="IPR037066">
    <property type="entry name" value="Plug_dom_sf"/>
</dbReference>
<evidence type="ECO:0000256" key="13">
    <source>
        <dbReference type="ARBA" id="ARBA00023237"/>
    </source>
</evidence>
<evidence type="ECO:0000256" key="17">
    <source>
        <dbReference type="SAM" id="MobiDB-lite"/>
    </source>
</evidence>
<dbReference type="Proteomes" id="UP000232062">
    <property type="component" value="Unassembled WGS sequence"/>
</dbReference>
<dbReference type="InterPro" id="IPR010105">
    <property type="entry name" value="TonB_sidphr_rcpt"/>
</dbReference>
<dbReference type="InterPro" id="IPR000531">
    <property type="entry name" value="Beta-barrel_TonB"/>
</dbReference>
<keyword evidence="21" id="KW-1185">Reference proteome</keyword>
<dbReference type="PROSITE" id="PS01156">
    <property type="entry name" value="TONB_DEPENDENT_REC_2"/>
    <property type="match status" value="1"/>
</dbReference>
<dbReference type="Pfam" id="PF00593">
    <property type="entry name" value="TonB_dep_Rec_b-barrel"/>
    <property type="match status" value="1"/>
</dbReference>
<evidence type="ECO:0000256" key="11">
    <source>
        <dbReference type="ARBA" id="ARBA00023136"/>
    </source>
</evidence>
<feature type="domain" description="TonB-dependent receptor-like beta-barrel" evidence="18">
    <location>
        <begin position="233"/>
        <end position="654"/>
    </location>
</feature>
<evidence type="ECO:0000259" key="18">
    <source>
        <dbReference type="Pfam" id="PF00593"/>
    </source>
</evidence>
<evidence type="ECO:0000313" key="21">
    <source>
        <dbReference type="Proteomes" id="UP000232062"/>
    </source>
</evidence>
<keyword evidence="12 20" id="KW-0675">Receptor</keyword>
<dbReference type="PANTHER" id="PTHR32552">
    <property type="entry name" value="FERRICHROME IRON RECEPTOR-RELATED"/>
    <property type="match status" value="1"/>
</dbReference>
<name>A0A2M9W6P8_9GAMM</name>
<evidence type="ECO:0000256" key="1">
    <source>
        <dbReference type="ARBA" id="ARBA00004571"/>
    </source>
</evidence>
<keyword evidence="11 14" id="KW-0472">Membrane</keyword>
<keyword evidence="6 14" id="KW-0812">Transmembrane</keyword>
<dbReference type="AlphaFoldDB" id="A0A2M9W6P8"/>
<organism evidence="20 21">
    <name type="scientific">Pantoea rodasii</name>
    <dbReference type="NCBI Taxonomy" id="1076549"/>
    <lineage>
        <taxon>Bacteria</taxon>
        <taxon>Pseudomonadati</taxon>
        <taxon>Pseudomonadota</taxon>
        <taxon>Gammaproteobacteria</taxon>
        <taxon>Enterobacterales</taxon>
        <taxon>Erwiniaceae</taxon>
        <taxon>Pantoea</taxon>
    </lineage>
</organism>
<dbReference type="PROSITE" id="PS52016">
    <property type="entry name" value="TONB_DEPENDENT_REC_3"/>
    <property type="match status" value="1"/>
</dbReference>
<evidence type="ECO:0000256" key="4">
    <source>
        <dbReference type="ARBA" id="ARBA00022452"/>
    </source>
</evidence>
<dbReference type="InterPro" id="IPR039426">
    <property type="entry name" value="TonB-dep_rcpt-like"/>
</dbReference>
<comment type="similarity">
    <text evidence="2 14 16">Belongs to the TonB-dependent receptor family.</text>
</comment>
<feature type="domain" description="TonB-dependent receptor plug" evidence="19">
    <location>
        <begin position="40"/>
        <end position="137"/>
    </location>
</feature>
<keyword evidence="5" id="KW-0410">Iron transport</keyword>
<protein>
    <submittedName>
        <fullName evidence="20">TonB-dependent siderophore receptor</fullName>
    </submittedName>
</protein>
<evidence type="ECO:0000256" key="15">
    <source>
        <dbReference type="PROSITE-ProRule" id="PRU10144"/>
    </source>
</evidence>
<gene>
    <name evidence="20" type="ORF">PRCB_24070</name>
</gene>
<dbReference type="InterPro" id="IPR012910">
    <property type="entry name" value="Plug_dom"/>
</dbReference>
<keyword evidence="3 14" id="KW-0813">Transport</keyword>
<dbReference type="GO" id="GO:0015891">
    <property type="term" value="P:siderophore transport"/>
    <property type="evidence" value="ECO:0007669"/>
    <property type="project" value="InterPro"/>
</dbReference>
<dbReference type="NCBIfam" id="TIGR01783">
    <property type="entry name" value="TonB-siderophor"/>
    <property type="match status" value="1"/>
</dbReference>
<dbReference type="InterPro" id="IPR010917">
    <property type="entry name" value="TonB_rcpt_CS"/>
</dbReference>
<dbReference type="STRING" id="1076549.HA45_16220"/>
<dbReference type="Gene3D" id="2.40.170.20">
    <property type="entry name" value="TonB-dependent receptor, beta-barrel domain"/>
    <property type="match status" value="1"/>
</dbReference>
<evidence type="ECO:0000256" key="5">
    <source>
        <dbReference type="ARBA" id="ARBA00022496"/>
    </source>
</evidence>
<feature type="region of interest" description="Disordered" evidence="17">
    <location>
        <begin position="1"/>
        <end position="21"/>
    </location>
</feature>
<dbReference type="GO" id="GO:0015344">
    <property type="term" value="F:siderophore uptake transmembrane transporter activity"/>
    <property type="evidence" value="ECO:0007669"/>
    <property type="project" value="TreeGrafter"/>
</dbReference>
<dbReference type="FunFam" id="2.170.130.10:FF:000010">
    <property type="entry name" value="Ferripyoverdine receptor"/>
    <property type="match status" value="1"/>
</dbReference>
<evidence type="ECO:0000256" key="2">
    <source>
        <dbReference type="ARBA" id="ARBA00009810"/>
    </source>
</evidence>
<reference evidence="20 21" key="1">
    <citation type="submission" date="2017-11" db="EMBL/GenBank/DDBJ databases">
        <title>The genome sequence of Pantoea rodasii DSM 26611.</title>
        <authorList>
            <person name="Gao J."/>
            <person name="Mao X."/>
            <person name="Sun J."/>
        </authorList>
    </citation>
    <scope>NUCLEOTIDE SEQUENCE [LARGE SCALE GENOMIC DNA]</scope>
    <source>
        <strain evidence="20 21">DSM 26611</strain>
    </source>
</reference>
<keyword evidence="10 16" id="KW-0798">TonB box</keyword>
<keyword evidence="7" id="KW-0732">Signal</keyword>
<evidence type="ECO:0000256" key="12">
    <source>
        <dbReference type="ARBA" id="ARBA00023170"/>
    </source>
</evidence>
<evidence type="ECO:0000256" key="9">
    <source>
        <dbReference type="ARBA" id="ARBA00023065"/>
    </source>
</evidence>
<dbReference type="Gene3D" id="2.170.130.10">
    <property type="entry name" value="TonB-dependent receptor, plug domain"/>
    <property type="match status" value="1"/>
</dbReference>
<dbReference type="Pfam" id="PF07715">
    <property type="entry name" value="Plug"/>
    <property type="match status" value="1"/>
</dbReference>
<evidence type="ECO:0000256" key="14">
    <source>
        <dbReference type="PROSITE-ProRule" id="PRU01360"/>
    </source>
</evidence>
<dbReference type="EMBL" id="PIQI01000029">
    <property type="protein sequence ID" value="PJZ03223.1"/>
    <property type="molecule type" value="Genomic_DNA"/>
</dbReference>
<evidence type="ECO:0000313" key="20">
    <source>
        <dbReference type="EMBL" id="PJZ03223.1"/>
    </source>
</evidence>
<evidence type="ECO:0000256" key="16">
    <source>
        <dbReference type="RuleBase" id="RU003357"/>
    </source>
</evidence>
<evidence type="ECO:0000256" key="7">
    <source>
        <dbReference type="ARBA" id="ARBA00022729"/>
    </source>
</evidence>
<evidence type="ECO:0000256" key="10">
    <source>
        <dbReference type="ARBA" id="ARBA00023077"/>
    </source>
</evidence>
<keyword evidence="8" id="KW-0408">Iron</keyword>
<dbReference type="InterPro" id="IPR036942">
    <property type="entry name" value="Beta-barrel_TonB_sf"/>
</dbReference>
<evidence type="ECO:0000256" key="6">
    <source>
        <dbReference type="ARBA" id="ARBA00022692"/>
    </source>
</evidence>
<feature type="short sequence motif" description="TonB C-terminal box" evidence="15">
    <location>
        <begin position="668"/>
        <end position="685"/>
    </location>
</feature>
<accession>A0A2M9W6P8</accession>
<keyword evidence="9" id="KW-0406">Ion transport</keyword>
<dbReference type="GO" id="GO:0009279">
    <property type="term" value="C:cell outer membrane"/>
    <property type="evidence" value="ECO:0007669"/>
    <property type="project" value="UniProtKB-SubCell"/>
</dbReference>
<dbReference type="CDD" id="cd01347">
    <property type="entry name" value="ligand_gated_channel"/>
    <property type="match status" value="1"/>
</dbReference>
<evidence type="ECO:0000259" key="19">
    <source>
        <dbReference type="Pfam" id="PF07715"/>
    </source>
</evidence>
<dbReference type="OrthoDB" id="8663017at2"/>
<dbReference type="PANTHER" id="PTHR32552:SF74">
    <property type="entry name" value="HYDROXAMATE SIDEROPHORE RECEPTOR FHUE"/>
    <property type="match status" value="1"/>
</dbReference>
<evidence type="ECO:0000256" key="3">
    <source>
        <dbReference type="ARBA" id="ARBA00022448"/>
    </source>
</evidence>
<dbReference type="GO" id="GO:0038023">
    <property type="term" value="F:signaling receptor activity"/>
    <property type="evidence" value="ECO:0007669"/>
    <property type="project" value="InterPro"/>
</dbReference>